<feature type="signal peptide" evidence="1">
    <location>
        <begin position="1"/>
        <end position="16"/>
    </location>
</feature>
<accession>A0ABY0IIS9</accession>
<evidence type="ECO:0000259" key="2">
    <source>
        <dbReference type="Pfam" id="PF14478"/>
    </source>
</evidence>
<reference evidence="4" key="1">
    <citation type="journal article" date="2019" name="Int. J. Syst. Evol. Microbiol.">
        <title>Halobacteriovorax valvorus sp. nov., a novel prokaryotic predator isolated from coastal seawater of China.</title>
        <authorList>
            <person name="Chen M.-X."/>
        </authorList>
    </citation>
    <scope>NUCLEOTIDE SEQUENCE [LARGE SCALE GENOMIC DNA]</scope>
    <source>
        <strain evidence="4">BL9</strain>
    </source>
</reference>
<dbReference type="RefSeq" id="WP_115360868.1">
    <property type="nucleotide sequence ID" value="NZ_QDKL01000002.1"/>
</dbReference>
<dbReference type="EMBL" id="QDKL01000002">
    <property type="protein sequence ID" value="RZF21459.1"/>
    <property type="molecule type" value="Genomic_DNA"/>
</dbReference>
<feature type="domain" description="Transcobalamin-like C-terminal" evidence="2">
    <location>
        <begin position="82"/>
        <end position="120"/>
    </location>
</feature>
<dbReference type="Proteomes" id="UP000443582">
    <property type="component" value="Unassembled WGS sequence"/>
</dbReference>
<proteinExistence type="predicted"/>
<name>A0ABY0IIS9_9BACT</name>
<evidence type="ECO:0000313" key="3">
    <source>
        <dbReference type="EMBL" id="RZF21459.1"/>
    </source>
</evidence>
<gene>
    <name evidence="3" type="ORF">DAY19_07165</name>
</gene>
<dbReference type="InterPro" id="IPR027954">
    <property type="entry name" value="Transcobalamin-like_C"/>
</dbReference>
<evidence type="ECO:0000256" key="1">
    <source>
        <dbReference type="SAM" id="SignalP"/>
    </source>
</evidence>
<keyword evidence="4" id="KW-1185">Reference proteome</keyword>
<comment type="caution">
    <text evidence="3">The sequence shown here is derived from an EMBL/GenBank/DDBJ whole genome shotgun (WGS) entry which is preliminary data.</text>
</comment>
<keyword evidence="1" id="KW-0732">Signal</keyword>
<sequence>MYKFALLALISTFNLAATFEFVGPCERAALFETQMQLDNGATVGSATIKLLNTYQIPHKGTQRGMNSIFDTPTGIDAMEVLSDTQMNAHGWCYSVNGLSPEVYPNEVELKDNDHVMWWFGYAHYDSGKWITQCEPTWKRAPAQFCN</sequence>
<evidence type="ECO:0000313" key="4">
    <source>
        <dbReference type="Proteomes" id="UP000443582"/>
    </source>
</evidence>
<organism evidence="3 4">
    <name type="scientific">Halobacteriovorax vibrionivorans</name>
    <dbReference type="NCBI Taxonomy" id="2152716"/>
    <lineage>
        <taxon>Bacteria</taxon>
        <taxon>Pseudomonadati</taxon>
        <taxon>Bdellovibrionota</taxon>
        <taxon>Bacteriovoracia</taxon>
        <taxon>Bacteriovoracales</taxon>
        <taxon>Halobacteriovoraceae</taxon>
        <taxon>Halobacteriovorax</taxon>
    </lineage>
</organism>
<dbReference type="Pfam" id="PF14478">
    <property type="entry name" value="DUF4430"/>
    <property type="match status" value="1"/>
</dbReference>
<feature type="chain" id="PRO_5045659986" evidence="1">
    <location>
        <begin position="17"/>
        <end position="146"/>
    </location>
</feature>
<protein>
    <submittedName>
        <fullName evidence="3">DUF4430 domain-containing protein</fullName>
    </submittedName>
</protein>